<feature type="transmembrane region" description="Helical" evidence="1">
    <location>
        <begin position="279"/>
        <end position="299"/>
    </location>
</feature>
<proteinExistence type="predicted"/>
<protein>
    <recommendedName>
        <fullName evidence="2">Acyltransferase 3 domain-containing protein</fullName>
    </recommendedName>
</protein>
<evidence type="ECO:0000313" key="3">
    <source>
        <dbReference type="EMBL" id="GGG78362.1"/>
    </source>
</evidence>
<gene>
    <name evidence="3" type="ORF">GCM10011585_21900</name>
</gene>
<keyword evidence="1" id="KW-1133">Transmembrane helix</keyword>
<dbReference type="GO" id="GO:0016020">
    <property type="term" value="C:membrane"/>
    <property type="evidence" value="ECO:0007669"/>
    <property type="project" value="TreeGrafter"/>
</dbReference>
<accession>A0A917M4J7</accession>
<evidence type="ECO:0000259" key="2">
    <source>
        <dbReference type="Pfam" id="PF01757"/>
    </source>
</evidence>
<keyword evidence="1" id="KW-0812">Transmembrane</keyword>
<keyword evidence="4" id="KW-1185">Reference proteome</keyword>
<feature type="transmembrane region" description="Helical" evidence="1">
    <location>
        <begin position="245"/>
        <end position="267"/>
    </location>
</feature>
<dbReference type="GO" id="GO:0016747">
    <property type="term" value="F:acyltransferase activity, transferring groups other than amino-acyl groups"/>
    <property type="evidence" value="ECO:0007669"/>
    <property type="project" value="InterPro"/>
</dbReference>
<reference evidence="3" key="1">
    <citation type="journal article" date="2014" name="Int. J. Syst. Evol. Microbiol.">
        <title>Complete genome sequence of Corynebacterium casei LMG S-19264T (=DSM 44701T), isolated from a smear-ripened cheese.</title>
        <authorList>
            <consortium name="US DOE Joint Genome Institute (JGI-PGF)"/>
            <person name="Walter F."/>
            <person name="Albersmeier A."/>
            <person name="Kalinowski J."/>
            <person name="Ruckert C."/>
        </authorList>
    </citation>
    <scope>NUCLEOTIDE SEQUENCE</scope>
    <source>
        <strain evidence="3">CGMCC 1.12997</strain>
    </source>
</reference>
<feature type="transmembrane region" description="Helical" evidence="1">
    <location>
        <begin position="186"/>
        <end position="204"/>
    </location>
</feature>
<feature type="transmembrane region" description="Helical" evidence="1">
    <location>
        <begin position="219"/>
        <end position="238"/>
    </location>
</feature>
<dbReference type="PANTHER" id="PTHR23028:SF53">
    <property type="entry name" value="ACYL_TRANSF_3 DOMAIN-CONTAINING PROTEIN"/>
    <property type="match status" value="1"/>
</dbReference>
<evidence type="ECO:0000256" key="1">
    <source>
        <dbReference type="SAM" id="Phobius"/>
    </source>
</evidence>
<keyword evidence="1" id="KW-0472">Membrane</keyword>
<feature type="transmembrane region" description="Helical" evidence="1">
    <location>
        <begin position="155"/>
        <end position="174"/>
    </location>
</feature>
<feature type="transmembrane region" description="Helical" evidence="1">
    <location>
        <begin position="74"/>
        <end position="94"/>
    </location>
</feature>
<feature type="transmembrane region" description="Helical" evidence="1">
    <location>
        <begin position="115"/>
        <end position="143"/>
    </location>
</feature>
<dbReference type="PANTHER" id="PTHR23028">
    <property type="entry name" value="ACETYLTRANSFERASE"/>
    <property type="match status" value="1"/>
</dbReference>
<dbReference type="AlphaFoldDB" id="A0A917M4J7"/>
<dbReference type="Proteomes" id="UP000647241">
    <property type="component" value="Unassembled WGS sequence"/>
</dbReference>
<dbReference type="InterPro" id="IPR050879">
    <property type="entry name" value="Acyltransferase_3"/>
</dbReference>
<dbReference type="InterPro" id="IPR002656">
    <property type="entry name" value="Acyl_transf_3_dom"/>
</dbReference>
<name>A0A917M4J7_9BACT</name>
<evidence type="ECO:0000313" key="4">
    <source>
        <dbReference type="Proteomes" id="UP000647241"/>
    </source>
</evidence>
<feature type="domain" description="Acyltransferase 3" evidence="2">
    <location>
        <begin position="31"/>
        <end position="364"/>
    </location>
</feature>
<dbReference type="Pfam" id="PF01757">
    <property type="entry name" value="Acyl_transf_3"/>
    <property type="match status" value="1"/>
</dbReference>
<feature type="transmembrane region" description="Helical" evidence="1">
    <location>
        <begin position="35"/>
        <end position="54"/>
    </location>
</feature>
<reference evidence="3" key="2">
    <citation type="submission" date="2020-09" db="EMBL/GenBank/DDBJ databases">
        <authorList>
            <person name="Sun Q."/>
            <person name="Zhou Y."/>
        </authorList>
    </citation>
    <scope>NUCLEOTIDE SEQUENCE</scope>
    <source>
        <strain evidence="3">CGMCC 1.12997</strain>
    </source>
</reference>
<dbReference type="EMBL" id="BMGT01000002">
    <property type="protein sequence ID" value="GGG78362.1"/>
    <property type="molecule type" value="Genomic_DNA"/>
</dbReference>
<comment type="caution">
    <text evidence="3">The sequence shown here is derived from an EMBL/GenBank/DDBJ whole genome shotgun (WGS) entry which is preliminary data.</text>
</comment>
<feature type="transmembrane region" description="Helical" evidence="1">
    <location>
        <begin position="344"/>
        <end position="364"/>
    </location>
</feature>
<sequence length="384" mass="43229">MANHMGSVAQTLTERKRNPELSASVLKPHMPGIDVLRGVAILMVIVFHGFYYSASQFPWHNSFAKALFQVTSGGWAGVNLFFALSGFLITGNLMDSEAKKNYYARFYARRALRILPIYFLILLTLGLLHLASPLYLLLCGFFLANMPGIFLHGAYMSYGPLWSLAVEEQFYLVWPWLYRRLKMKGLLGLCLAMIVVCPLLRAAALDHVLKTGEVFSKTWMIADNLAMGAVIAILLRMTKMKLRTFLRFGVATVAISAAGLALLAATHHLVKEDVIGGSFGYSMIELMGAGWVIIMLYAYRQRPLQSWLKIFIFFGDISYGLYLIHMLCLEIYDRYAGQGFRTDAGALWTRFLICNGIAILLAYLSKRFFENPILKLKNRIPAAM</sequence>
<organism evidence="3 4">
    <name type="scientific">Edaphobacter dinghuensis</name>
    <dbReference type="NCBI Taxonomy" id="1560005"/>
    <lineage>
        <taxon>Bacteria</taxon>
        <taxon>Pseudomonadati</taxon>
        <taxon>Acidobacteriota</taxon>
        <taxon>Terriglobia</taxon>
        <taxon>Terriglobales</taxon>
        <taxon>Acidobacteriaceae</taxon>
        <taxon>Edaphobacter</taxon>
    </lineage>
</organism>
<feature type="transmembrane region" description="Helical" evidence="1">
    <location>
        <begin position="311"/>
        <end position="332"/>
    </location>
</feature>
<dbReference type="GO" id="GO:0009103">
    <property type="term" value="P:lipopolysaccharide biosynthetic process"/>
    <property type="evidence" value="ECO:0007669"/>
    <property type="project" value="TreeGrafter"/>
</dbReference>